<organism evidence="1 2">
    <name type="scientific">Arthrobacter alpinus</name>
    <dbReference type="NCBI Taxonomy" id="656366"/>
    <lineage>
        <taxon>Bacteria</taxon>
        <taxon>Bacillati</taxon>
        <taxon>Actinomycetota</taxon>
        <taxon>Actinomycetes</taxon>
        <taxon>Micrococcales</taxon>
        <taxon>Micrococcaceae</taxon>
        <taxon>Arthrobacter</taxon>
    </lineage>
</organism>
<name>A0A0S2LWI0_9MICC</name>
<evidence type="ECO:0000313" key="2">
    <source>
        <dbReference type="Proteomes" id="UP000059574"/>
    </source>
</evidence>
<accession>A0A0S2LWI0</accession>
<dbReference type="Proteomes" id="UP000059574">
    <property type="component" value="Chromosome"/>
</dbReference>
<reference evidence="1 2" key="2">
    <citation type="journal article" date="2016" name="J. Biotechnol.">
        <title>Complete genome sequence of Arthrobacter alpinus ERGS4:06, a yellow pigmented bacterium tolerant to cold and radiations isolated from Sikkim Himalaya.</title>
        <authorList>
            <person name="Kumar R."/>
            <person name="Singh D."/>
            <person name="Swarnkar M.K."/>
            <person name="Singh A.K."/>
            <person name="Kumar S."/>
        </authorList>
    </citation>
    <scope>NUCLEOTIDE SEQUENCE [LARGE SCALE GENOMIC DNA]</scope>
    <source>
        <strain evidence="1 2">ERGS4:06</strain>
    </source>
</reference>
<evidence type="ECO:0000313" key="1">
    <source>
        <dbReference type="EMBL" id="ALO65813.1"/>
    </source>
</evidence>
<sequence length="196" mass="20556">MSNTEATDASRPKRRGVKAVAVALAVVLLFGGGFWLGQATTDPMNSDEYVALEATGQKAATDRDVFRGQLEELQGEVAASRSAAVEQDDAILLREAAVKKAEEEVKKRESAVTAVEKKKEANTISDGTWVVGVDIEAGSYKAASSVGSSCYWAILVSGTNGDDIINNDLPGGGLPSVTLAAGQDFKSSRCGSWAKQ</sequence>
<gene>
    <name evidence="1" type="ORF">AS189_04040</name>
</gene>
<dbReference type="AlphaFoldDB" id="A0A0S2LWI0"/>
<dbReference type="RefSeq" id="WP_062286442.1">
    <property type="nucleotide sequence ID" value="NZ_CP013200.1"/>
</dbReference>
<dbReference type="EMBL" id="CP013200">
    <property type="protein sequence ID" value="ALO65813.1"/>
    <property type="molecule type" value="Genomic_DNA"/>
</dbReference>
<proteinExistence type="predicted"/>
<dbReference type="OrthoDB" id="166978at2"/>
<reference evidence="2" key="1">
    <citation type="submission" date="2015-11" db="EMBL/GenBank/DDBJ databases">
        <authorList>
            <person name="Kumar R."/>
            <person name="Singh D."/>
            <person name="Swarnkar M.K."/>
            <person name="Singh A.K."/>
            <person name="Kumar S."/>
        </authorList>
    </citation>
    <scope>NUCLEOTIDE SEQUENCE [LARGE SCALE GENOMIC DNA]</scope>
    <source>
        <strain evidence="2">ERGS4:06</strain>
    </source>
</reference>
<protein>
    <submittedName>
        <fullName evidence="1">Uncharacterized protein</fullName>
    </submittedName>
</protein>